<reference evidence="2" key="1">
    <citation type="submission" date="2013-07" db="EMBL/GenBank/DDBJ databases">
        <title>The genome of Eucalyptus grandis.</title>
        <authorList>
            <person name="Schmutz J."/>
            <person name="Hayes R."/>
            <person name="Myburg A."/>
            <person name="Tuskan G."/>
            <person name="Grattapaglia D."/>
            <person name="Rokhsar D.S."/>
        </authorList>
    </citation>
    <scope>NUCLEOTIDE SEQUENCE</scope>
    <source>
        <tissue evidence="2">Leaf extractions</tissue>
    </source>
</reference>
<name>A0A059DEK4_EUCGR</name>
<dbReference type="AlphaFoldDB" id="A0A059DEK4"/>
<proteinExistence type="predicted"/>
<feature type="signal peptide" evidence="1">
    <location>
        <begin position="1"/>
        <end position="19"/>
    </location>
</feature>
<accession>A0A059DEK4</accession>
<evidence type="ECO:0000256" key="1">
    <source>
        <dbReference type="SAM" id="SignalP"/>
    </source>
</evidence>
<evidence type="ECO:0000313" key="2">
    <source>
        <dbReference type="EMBL" id="KCW88977.1"/>
    </source>
</evidence>
<sequence>MANGQRMILALIMILVVEARDVSGQWKPEVCIRDCMPFCMKVVAATEAACNHGCGLGCEQLRGRGSNTGLSVANYDTDVLERD</sequence>
<dbReference type="InParanoid" id="A0A059DEK4"/>
<gene>
    <name evidence="2" type="ORF">EUGRSUZ_A01298</name>
</gene>
<protein>
    <submittedName>
        <fullName evidence="2">Uncharacterized protein</fullName>
    </submittedName>
</protein>
<dbReference type="Gramene" id="KCW88977">
    <property type="protein sequence ID" value="KCW88977"/>
    <property type="gene ID" value="EUGRSUZ_A01298"/>
</dbReference>
<dbReference type="EMBL" id="KK198753">
    <property type="protein sequence ID" value="KCW88977.1"/>
    <property type="molecule type" value="Genomic_DNA"/>
</dbReference>
<keyword evidence="1" id="KW-0732">Signal</keyword>
<organism evidence="2">
    <name type="scientific">Eucalyptus grandis</name>
    <name type="common">Flooded gum</name>
    <dbReference type="NCBI Taxonomy" id="71139"/>
    <lineage>
        <taxon>Eukaryota</taxon>
        <taxon>Viridiplantae</taxon>
        <taxon>Streptophyta</taxon>
        <taxon>Embryophyta</taxon>
        <taxon>Tracheophyta</taxon>
        <taxon>Spermatophyta</taxon>
        <taxon>Magnoliopsida</taxon>
        <taxon>eudicotyledons</taxon>
        <taxon>Gunneridae</taxon>
        <taxon>Pentapetalae</taxon>
        <taxon>rosids</taxon>
        <taxon>malvids</taxon>
        <taxon>Myrtales</taxon>
        <taxon>Myrtaceae</taxon>
        <taxon>Myrtoideae</taxon>
        <taxon>Eucalypteae</taxon>
        <taxon>Eucalyptus</taxon>
    </lineage>
</organism>
<feature type="chain" id="PRO_5001570898" evidence="1">
    <location>
        <begin position="20"/>
        <end position="83"/>
    </location>
</feature>